<dbReference type="InterPro" id="IPR017226">
    <property type="entry name" value="BHMT-like"/>
</dbReference>
<evidence type="ECO:0000256" key="2">
    <source>
        <dbReference type="ARBA" id="ARBA00022679"/>
    </source>
</evidence>
<evidence type="ECO:0000256" key="3">
    <source>
        <dbReference type="ARBA" id="ARBA00022723"/>
    </source>
</evidence>
<evidence type="ECO:0000259" key="8">
    <source>
        <dbReference type="PROSITE" id="PS50970"/>
    </source>
</evidence>
<reference evidence="9 10" key="1">
    <citation type="submission" date="2019-10" db="EMBL/GenBank/DDBJ databases">
        <authorList>
            <person name="Dong K."/>
        </authorList>
    </citation>
    <scope>NUCLEOTIDE SEQUENCE [LARGE SCALE GENOMIC DNA]</scope>
    <source>
        <strain evidence="9 10">DSM 28960</strain>
    </source>
</reference>
<dbReference type="GO" id="GO:0008270">
    <property type="term" value="F:zinc ion binding"/>
    <property type="evidence" value="ECO:0007669"/>
    <property type="project" value="InterPro"/>
</dbReference>
<dbReference type="GO" id="GO:0009086">
    <property type="term" value="P:methionine biosynthetic process"/>
    <property type="evidence" value="ECO:0007669"/>
    <property type="project" value="InterPro"/>
</dbReference>
<keyword evidence="3 6" id="KW-0479">Metal-binding</keyword>
<dbReference type="AlphaFoldDB" id="A0A7X2D223"/>
<dbReference type="GO" id="GO:0008898">
    <property type="term" value="F:S-adenosylmethionine-homocysteine S-methyltransferase activity"/>
    <property type="evidence" value="ECO:0007669"/>
    <property type="project" value="TreeGrafter"/>
</dbReference>
<proteinExistence type="predicted"/>
<protein>
    <recommendedName>
        <fullName evidence="5">S-methylmethionine:homocysteine methyltransferase</fullName>
    </recommendedName>
</protein>
<evidence type="ECO:0000256" key="6">
    <source>
        <dbReference type="PIRSR" id="PIRSR037505-2"/>
    </source>
</evidence>
<dbReference type="InterPro" id="IPR003726">
    <property type="entry name" value="HCY_dom"/>
</dbReference>
<dbReference type="GO" id="GO:0033528">
    <property type="term" value="P:S-methylmethionine cycle"/>
    <property type="evidence" value="ECO:0007669"/>
    <property type="project" value="TreeGrafter"/>
</dbReference>
<evidence type="ECO:0000313" key="10">
    <source>
        <dbReference type="Proteomes" id="UP000439550"/>
    </source>
</evidence>
<dbReference type="InterPro" id="IPR051486">
    <property type="entry name" value="Hcy_S-methyltransferase"/>
</dbReference>
<dbReference type="Proteomes" id="UP000439550">
    <property type="component" value="Unassembled WGS sequence"/>
</dbReference>
<evidence type="ECO:0000256" key="1">
    <source>
        <dbReference type="ARBA" id="ARBA00022603"/>
    </source>
</evidence>
<dbReference type="Gene3D" id="3.20.20.330">
    <property type="entry name" value="Homocysteine-binding-like domain"/>
    <property type="match status" value="1"/>
</dbReference>
<accession>A0A7X2D223</accession>
<gene>
    <name evidence="9" type="primary">mmuM</name>
    <name evidence="9" type="ORF">GHI93_08815</name>
</gene>
<comment type="cofactor">
    <cofactor evidence="6">
        <name>Zn(2+)</name>
        <dbReference type="ChEBI" id="CHEBI:29105"/>
    </cofactor>
    <text evidence="6">Binds 1 zinc ion per subunit.</text>
</comment>
<dbReference type="FunFam" id="3.20.20.330:FF:000002">
    <property type="entry name" value="Homocysteine S-methyltransferase"/>
    <property type="match status" value="1"/>
</dbReference>
<evidence type="ECO:0000313" key="9">
    <source>
        <dbReference type="EMBL" id="MQW40027.1"/>
    </source>
</evidence>
<organism evidence="9 10">
    <name type="scientific">Lactococcus hircilactis</name>
    <dbReference type="NCBI Taxonomy" id="1494462"/>
    <lineage>
        <taxon>Bacteria</taxon>
        <taxon>Bacillati</taxon>
        <taxon>Bacillota</taxon>
        <taxon>Bacilli</taxon>
        <taxon>Lactobacillales</taxon>
        <taxon>Streptococcaceae</taxon>
        <taxon>Lactococcus</taxon>
    </lineage>
</organism>
<dbReference type="PANTHER" id="PTHR46015:SF1">
    <property type="entry name" value="HOMOCYSTEINE S-METHYLTRANSFERASE-LIKE ISOFORM 1"/>
    <property type="match status" value="1"/>
</dbReference>
<dbReference type="SUPFAM" id="SSF82282">
    <property type="entry name" value="Homocysteine S-methyltransferase"/>
    <property type="match status" value="1"/>
</dbReference>
<feature type="binding site" evidence="6 7">
    <location>
        <position position="286"/>
    </location>
    <ligand>
        <name>Zn(2+)</name>
        <dbReference type="ChEBI" id="CHEBI:29105"/>
    </ligand>
</feature>
<keyword evidence="4 6" id="KW-0862">Zinc</keyword>
<feature type="binding site" evidence="6 7">
    <location>
        <position position="221"/>
    </location>
    <ligand>
        <name>Zn(2+)</name>
        <dbReference type="ChEBI" id="CHEBI:29105"/>
    </ligand>
</feature>
<dbReference type="PIRSF" id="PIRSF037505">
    <property type="entry name" value="Betaine_HMT"/>
    <property type="match status" value="1"/>
</dbReference>
<dbReference type="Pfam" id="PF02574">
    <property type="entry name" value="S-methyl_trans"/>
    <property type="match status" value="1"/>
</dbReference>
<feature type="binding site" evidence="6 7">
    <location>
        <position position="287"/>
    </location>
    <ligand>
        <name>Zn(2+)</name>
        <dbReference type="ChEBI" id="CHEBI:29105"/>
    </ligand>
</feature>
<dbReference type="EMBL" id="WITJ01000011">
    <property type="protein sequence ID" value="MQW40027.1"/>
    <property type="molecule type" value="Genomic_DNA"/>
</dbReference>
<dbReference type="OrthoDB" id="9803687at2"/>
<dbReference type="InterPro" id="IPR036589">
    <property type="entry name" value="HCY_dom_sf"/>
</dbReference>
<evidence type="ECO:0000256" key="4">
    <source>
        <dbReference type="ARBA" id="ARBA00022833"/>
    </source>
</evidence>
<keyword evidence="10" id="KW-1185">Reference proteome</keyword>
<dbReference type="NCBIfam" id="NF007020">
    <property type="entry name" value="PRK09485.1"/>
    <property type="match status" value="1"/>
</dbReference>
<sequence length="314" mass="34026">MTHHIQKAIKEGPILLDGAMGTELSKKGLATNNDLWSALALITSPEEIYAVHKSYFDAGAKIAITNTYQANLPAFEKHGIDKKDGKILIKKAVALARQARDESNQEGFVAGSIGPYGAFLADGSEYTGAYHLSRAEYQAFHQPRLDALLEAGVDLIACETMPNFEEIKALCALIHRTSPSILYWVSFSLKDSHTLCDGTPLKKAITALAQESQIIAIGANCIEASLVDDAIAEFKAASHLPIVIYPNSGESYDPISKTWQTNATAFNLADLATKWVKSGVQLIGGCCRTSPDEIKTIAQNLEKLKAFETAIKKD</sequence>
<evidence type="ECO:0000256" key="5">
    <source>
        <dbReference type="ARBA" id="ARBA00076752"/>
    </source>
</evidence>
<feature type="domain" description="Hcy-binding" evidence="8">
    <location>
        <begin position="2"/>
        <end position="301"/>
    </location>
</feature>
<keyword evidence="2 7" id="KW-0808">Transferase</keyword>
<dbReference type="PROSITE" id="PS50970">
    <property type="entry name" value="HCY"/>
    <property type="match status" value="1"/>
</dbReference>
<dbReference type="PANTHER" id="PTHR46015">
    <property type="entry name" value="ZGC:172121"/>
    <property type="match status" value="1"/>
</dbReference>
<dbReference type="GO" id="GO:0032259">
    <property type="term" value="P:methylation"/>
    <property type="evidence" value="ECO:0007669"/>
    <property type="project" value="UniProtKB-KW"/>
</dbReference>
<comment type="caution">
    <text evidence="9">The sequence shown here is derived from an EMBL/GenBank/DDBJ whole genome shotgun (WGS) entry which is preliminary data.</text>
</comment>
<name>A0A7X2D223_9LACT</name>
<keyword evidence="1 7" id="KW-0489">Methyltransferase</keyword>
<evidence type="ECO:0000256" key="7">
    <source>
        <dbReference type="PROSITE-ProRule" id="PRU00333"/>
    </source>
</evidence>
<dbReference type="RefSeq" id="WP_153496691.1">
    <property type="nucleotide sequence ID" value="NZ_CAXYUY010000002.1"/>
</dbReference>